<dbReference type="InterPro" id="IPR050188">
    <property type="entry name" value="RluA_PseudoU_synthase"/>
</dbReference>
<dbReference type="InterPro" id="IPR020103">
    <property type="entry name" value="PsdUridine_synth_cat_dom_sf"/>
</dbReference>
<dbReference type="Proteomes" id="UP001549146">
    <property type="component" value="Unassembled WGS sequence"/>
</dbReference>
<keyword evidence="3" id="KW-0694">RNA-binding</keyword>
<evidence type="ECO:0000256" key="4">
    <source>
        <dbReference type="RuleBase" id="RU362028"/>
    </source>
</evidence>
<name>A0ABV2LRY9_9FLAO</name>
<accession>A0ABV2LRY9</accession>
<evidence type="ECO:0000313" key="8">
    <source>
        <dbReference type="Proteomes" id="UP001549146"/>
    </source>
</evidence>
<dbReference type="PROSITE" id="PS50889">
    <property type="entry name" value="S4"/>
    <property type="match status" value="1"/>
</dbReference>
<dbReference type="SMART" id="SM00363">
    <property type="entry name" value="S4"/>
    <property type="match status" value="1"/>
</dbReference>
<comment type="caution">
    <text evidence="7">The sequence shown here is derived from an EMBL/GenBank/DDBJ whole genome shotgun (WGS) entry which is preliminary data.</text>
</comment>
<dbReference type="CDD" id="cd02869">
    <property type="entry name" value="PseudoU_synth_RluA_like"/>
    <property type="match status" value="1"/>
</dbReference>
<evidence type="ECO:0000256" key="2">
    <source>
        <dbReference type="ARBA" id="ARBA00023235"/>
    </source>
</evidence>
<dbReference type="Pfam" id="PF01479">
    <property type="entry name" value="S4"/>
    <property type="match status" value="1"/>
</dbReference>
<dbReference type="InterPro" id="IPR036986">
    <property type="entry name" value="S4_RNA-bd_sf"/>
</dbReference>
<evidence type="ECO:0000313" key="7">
    <source>
        <dbReference type="EMBL" id="MET3730854.1"/>
    </source>
</evidence>
<comment type="catalytic activity">
    <reaction evidence="4">
        <text>a uridine in RNA = a pseudouridine in RNA</text>
        <dbReference type="Rhea" id="RHEA:48348"/>
        <dbReference type="Rhea" id="RHEA-COMP:12068"/>
        <dbReference type="Rhea" id="RHEA-COMP:12069"/>
        <dbReference type="ChEBI" id="CHEBI:65314"/>
        <dbReference type="ChEBI" id="CHEBI:65315"/>
    </reaction>
</comment>
<sequence length="359" mass="41047">MSHIENSENKQEWFEQYSFVVSGGQEPLRIDKFLMNFIEQATRNKIQKSADNGFILVNGSPVKSNYKVKPGDEIKVMLEEPPRVIDILAENIPLNIVYEDDSVVVIDKEPGMVVHPGHGNYKGTLVNALKFHFDNLPSMSQDLERPGLVHRIDKDTSGLLVVAKTEQAMQSLTAQFKARTTDRLYDALVWGSLEEDKGTIEGHIGRHLKDRMQMAVFPEGDQGKPAITHYAVKERFLYVTLVECKLETGRTHQIRAHFKHLGHPLFNDDRYGGNSILKGTTFTKYKQFVENCFKTCPRQALHAKTLGFDHPVSGERMNFESPMPNDMVELLEKWRNYSKHSKDDPNMDQEIDKSGNENW</sequence>
<dbReference type="PROSITE" id="PS01129">
    <property type="entry name" value="PSI_RLU"/>
    <property type="match status" value="1"/>
</dbReference>
<dbReference type="GO" id="GO:0160140">
    <property type="term" value="F:23S rRNA pseudouridine(1911/1915/1917) synthase activity"/>
    <property type="evidence" value="ECO:0007669"/>
    <property type="project" value="UniProtKB-EC"/>
</dbReference>
<evidence type="ECO:0000256" key="1">
    <source>
        <dbReference type="ARBA" id="ARBA00010876"/>
    </source>
</evidence>
<dbReference type="Gene3D" id="3.30.2350.10">
    <property type="entry name" value="Pseudouridine synthase"/>
    <property type="match status" value="1"/>
</dbReference>
<keyword evidence="8" id="KW-1185">Reference proteome</keyword>
<dbReference type="InterPro" id="IPR002942">
    <property type="entry name" value="S4_RNA-bd"/>
</dbReference>
<gene>
    <name evidence="7" type="ORF">ABID46_000413</name>
</gene>
<dbReference type="InterPro" id="IPR006145">
    <property type="entry name" value="PsdUridine_synth_RsuA/RluA"/>
</dbReference>
<organism evidence="7 8">
    <name type="scientific">Moheibacter stercoris</name>
    <dbReference type="NCBI Taxonomy" id="1628251"/>
    <lineage>
        <taxon>Bacteria</taxon>
        <taxon>Pseudomonadati</taxon>
        <taxon>Bacteroidota</taxon>
        <taxon>Flavobacteriia</taxon>
        <taxon>Flavobacteriales</taxon>
        <taxon>Weeksellaceae</taxon>
        <taxon>Moheibacter</taxon>
    </lineage>
</organism>
<dbReference type="Gene3D" id="3.10.290.10">
    <property type="entry name" value="RNA-binding S4 domain"/>
    <property type="match status" value="1"/>
</dbReference>
<dbReference type="RefSeq" id="WP_354506477.1">
    <property type="nucleotide sequence ID" value="NZ_JBEPMO010000002.1"/>
</dbReference>
<dbReference type="SUPFAM" id="SSF55120">
    <property type="entry name" value="Pseudouridine synthase"/>
    <property type="match status" value="1"/>
</dbReference>
<dbReference type="SUPFAM" id="SSF55174">
    <property type="entry name" value="Alpha-L RNA-binding motif"/>
    <property type="match status" value="1"/>
</dbReference>
<dbReference type="PANTHER" id="PTHR21600:SF44">
    <property type="entry name" value="RIBOSOMAL LARGE SUBUNIT PSEUDOURIDINE SYNTHASE D"/>
    <property type="match status" value="1"/>
</dbReference>
<dbReference type="InterPro" id="IPR006225">
    <property type="entry name" value="PsdUridine_synth_RluC/D"/>
</dbReference>
<evidence type="ECO:0000256" key="3">
    <source>
        <dbReference type="PROSITE-ProRule" id="PRU00182"/>
    </source>
</evidence>
<dbReference type="Pfam" id="PF00849">
    <property type="entry name" value="PseudoU_synth_2"/>
    <property type="match status" value="1"/>
</dbReference>
<feature type="domain" description="RNA-binding S4" evidence="6">
    <location>
        <begin position="28"/>
        <end position="93"/>
    </location>
</feature>
<evidence type="ECO:0000259" key="6">
    <source>
        <dbReference type="SMART" id="SM00363"/>
    </source>
</evidence>
<keyword evidence="2 4" id="KW-0413">Isomerase</keyword>
<dbReference type="NCBIfam" id="TIGR00005">
    <property type="entry name" value="rluA_subfam"/>
    <property type="match status" value="1"/>
</dbReference>
<comment type="similarity">
    <text evidence="1 4">Belongs to the pseudouridine synthase RluA family.</text>
</comment>
<feature type="region of interest" description="Disordered" evidence="5">
    <location>
        <begin position="339"/>
        <end position="359"/>
    </location>
</feature>
<dbReference type="InterPro" id="IPR006224">
    <property type="entry name" value="PsdUridine_synth_RluA-like_CS"/>
</dbReference>
<comment type="function">
    <text evidence="4">Responsible for synthesis of pseudouridine from uracil.</text>
</comment>
<reference evidence="7 8" key="1">
    <citation type="submission" date="2024-06" db="EMBL/GenBank/DDBJ databases">
        <title>Genomic Encyclopedia of Type Strains, Phase IV (KMG-IV): sequencing the most valuable type-strain genomes for metagenomic binning, comparative biology and taxonomic classification.</title>
        <authorList>
            <person name="Goeker M."/>
        </authorList>
    </citation>
    <scope>NUCLEOTIDE SEQUENCE [LARGE SCALE GENOMIC DNA]</scope>
    <source>
        <strain evidence="7 8">DSM 29388</strain>
    </source>
</reference>
<protein>
    <recommendedName>
        <fullName evidence="4">Pseudouridine synthase</fullName>
        <ecNumber evidence="4">5.4.99.-</ecNumber>
    </recommendedName>
</protein>
<proteinExistence type="inferred from homology"/>
<dbReference type="CDD" id="cd00165">
    <property type="entry name" value="S4"/>
    <property type="match status" value="1"/>
</dbReference>
<evidence type="ECO:0000256" key="5">
    <source>
        <dbReference type="SAM" id="MobiDB-lite"/>
    </source>
</evidence>
<dbReference type="EC" id="5.4.99.-" evidence="4"/>
<dbReference type="PANTHER" id="PTHR21600">
    <property type="entry name" value="MITOCHONDRIAL RNA PSEUDOURIDINE SYNTHASE"/>
    <property type="match status" value="1"/>
</dbReference>
<dbReference type="EMBL" id="JBEPMO010000002">
    <property type="protein sequence ID" value="MET3730854.1"/>
    <property type="molecule type" value="Genomic_DNA"/>
</dbReference>